<keyword evidence="1" id="KW-1133">Transmembrane helix</keyword>
<feature type="transmembrane region" description="Helical" evidence="1">
    <location>
        <begin position="134"/>
        <end position="158"/>
    </location>
</feature>
<feature type="transmembrane region" description="Helical" evidence="1">
    <location>
        <begin position="165"/>
        <end position="185"/>
    </location>
</feature>
<gene>
    <name evidence="2" type="ORF">DYBT9623_00878</name>
</gene>
<name>A0ABM8UL82_9BACT</name>
<reference evidence="2 3" key="1">
    <citation type="submission" date="2021-04" db="EMBL/GenBank/DDBJ databases">
        <authorList>
            <person name="Rodrigo-Torres L."/>
            <person name="Arahal R. D."/>
            <person name="Lucena T."/>
        </authorList>
    </citation>
    <scope>NUCLEOTIDE SEQUENCE [LARGE SCALE GENOMIC DNA]</scope>
    <source>
        <strain evidence="2 3">CECT 9623</strain>
    </source>
</reference>
<feature type="transmembrane region" description="Helical" evidence="1">
    <location>
        <begin position="82"/>
        <end position="106"/>
    </location>
</feature>
<keyword evidence="3" id="KW-1185">Reference proteome</keyword>
<proteinExistence type="predicted"/>
<comment type="caution">
    <text evidence="2">The sequence shown here is derived from an EMBL/GenBank/DDBJ whole genome shotgun (WGS) entry which is preliminary data.</text>
</comment>
<feature type="transmembrane region" description="Helical" evidence="1">
    <location>
        <begin position="237"/>
        <end position="255"/>
    </location>
</feature>
<keyword evidence="1" id="KW-0472">Membrane</keyword>
<feature type="transmembrane region" description="Helical" evidence="1">
    <location>
        <begin position="21"/>
        <end position="44"/>
    </location>
</feature>
<feature type="transmembrane region" description="Helical" evidence="1">
    <location>
        <begin position="191"/>
        <end position="207"/>
    </location>
</feature>
<accession>A0ABM8UL82</accession>
<evidence type="ECO:0000313" key="3">
    <source>
        <dbReference type="Proteomes" id="UP000679725"/>
    </source>
</evidence>
<organism evidence="2 3">
    <name type="scientific">Dyadobacter linearis</name>
    <dbReference type="NCBI Taxonomy" id="2823330"/>
    <lineage>
        <taxon>Bacteria</taxon>
        <taxon>Pseudomonadati</taxon>
        <taxon>Bacteroidota</taxon>
        <taxon>Cytophagia</taxon>
        <taxon>Cytophagales</taxon>
        <taxon>Spirosomataceae</taxon>
        <taxon>Dyadobacter</taxon>
    </lineage>
</organism>
<evidence type="ECO:0000256" key="1">
    <source>
        <dbReference type="SAM" id="Phobius"/>
    </source>
</evidence>
<feature type="transmembrane region" description="Helical" evidence="1">
    <location>
        <begin position="50"/>
        <end position="70"/>
    </location>
</feature>
<dbReference type="EMBL" id="CAJRAU010000001">
    <property type="protein sequence ID" value="CAG5068149.1"/>
    <property type="molecule type" value="Genomic_DNA"/>
</dbReference>
<protein>
    <submittedName>
        <fullName evidence="2">Uncharacterized protein</fullName>
    </submittedName>
</protein>
<evidence type="ECO:0000313" key="2">
    <source>
        <dbReference type="EMBL" id="CAG5068149.1"/>
    </source>
</evidence>
<dbReference type="Proteomes" id="UP000679725">
    <property type="component" value="Unassembled WGS sequence"/>
</dbReference>
<dbReference type="RefSeq" id="WP_215232259.1">
    <property type="nucleotide sequence ID" value="NZ_CAJRAU010000001.1"/>
</dbReference>
<sequence>MTEQFTSNPAGWFHKFCEASLGILAATVIIQIPLDIFTSIWEYLGDYDNYYFIIQAVLPLIGGAIYATLWQDRERTGRINSGWHHAILLGMLRYWLAYSISVYGFAKILKTQLQSPIYRLDMPLGDLNGFALTWYYFGYSYTLAVILGLFQVGGSILLLFRRTTLIGVMVLLPVMVNIVLINLFYDIAAGAFFNSIIYTIGLVYLLFNDFEKLKAAFWDLVERFPTIGGKNQWAKNGLRFLVIAAAFATIYQYLWNDKTDKILLGTWKVEKLLKNKQPVDETAWLKDSTAWNKVYFASWNGAAFSPNPYRYLPAESLRGSYEFDSLKNDIQFIFQNPAQKGGKDDTLHIAVTNRTQKSMHLHFVMASDTMDLQLARLR</sequence>
<keyword evidence="1" id="KW-0812">Transmembrane</keyword>